<evidence type="ECO:0000313" key="5">
    <source>
        <dbReference type="Proteomes" id="UP000505210"/>
    </source>
</evidence>
<dbReference type="Proteomes" id="UP000505210">
    <property type="component" value="Chromosome"/>
</dbReference>
<keyword evidence="1" id="KW-0378">Hydrolase</keyword>
<dbReference type="Gene3D" id="3.60.40.10">
    <property type="entry name" value="PPM-type phosphatase domain"/>
    <property type="match status" value="1"/>
</dbReference>
<feature type="modified residue" description="4-aspartylphosphate" evidence="2">
    <location>
        <position position="52"/>
    </location>
</feature>
<evidence type="ECO:0000259" key="3">
    <source>
        <dbReference type="PROSITE" id="PS50110"/>
    </source>
</evidence>
<dbReference type="Pfam" id="PF07228">
    <property type="entry name" value="SpoIIE"/>
    <property type="match status" value="1"/>
</dbReference>
<dbReference type="InterPro" id="IPR052016">
    <property type="entry name" value="Bact_Sigma-Reg"/>
</dbReference>
<reference evidence="4 5" key="1">
    <citation type="submission" date="2020-05" db="EMBL/GenBank/DDBJ databases">
        <title>Complete genome sequence of of a novel Thermoleptolyngbya strain isolated from hot springs of Ganzi, Sichuan China.</title>
        <authorList>
            <person name="Tang J."/>
            <person name="Daroch M."/>
            <person name="Li L."/>
            <person name="Waleron K."/>
            <person name="Waleron M."/>
            <person name="Waleron M."/>
        </authorList>
    </citation>
    <scope>NUCLEOTIDE SEQUENCE [LARGE SCALE GENOMIC DNA]</scope>
    <source>
        <strain evidence="4 5">PKUAC-SCTA183</strain>
    </source>
</reference>
<evidence type="ECO:0000313" key="4">
    <source>
        <dbReference type="EMBL" id="QKD81575.1"/>
    </source>
</evidence>
<dbReference type="InterPro" id="IPR001789">
    <property type="entry name" value="Sig_transdc_resp-reg_receiver"/>
</dbReference>
<feature type="domain" description="Response regulatory" evidence="3">
    <location>
        <begin position="3"/>
        <end position="119"/>
    </location>
</feature>
<sequence length="385" mass="42525">MPQILIIDDDSIIQTVLKKALQSQGYEVAIADDGETGLALAEKLRPALIVSDWVMPGLDGLEVCRRVKANPDLSTTFFILLTAQSAVEDRIQGLDTGADDFLAKPIEINELQARVRAGLRLHLLSEDLQTQKRLLEKELSEAASYVRSLLPDPATGDIEIDSRFIPSSQLGGDCFDYFWLDPDYLAMYLLDVSGHGLGAALPSITVLNLLRSQSLPNVNFYQPHVVLRALNEAFQMDSQHDKYFTIWYGVYNRIKRQLTYACAGHPPAVLMPGRLLPQPDKPPETCLLGMRRVPIGMMPDTVFESDRCNIPPGSLLYIFSDGIYDLPSSAGQPTWGLHPFINTLSNYAPNGATIPNLDLLLQAVRSQGGVSTFSDDLSILQIAFH</sequence>
<dbReference type="PANTHER" id="PTHR43156">
    <property type="entry name" value="STAGE II SPORULATION PROTEIN E-RELATED"/>
    <property type="match status" value="1"/>
</dbReference>
<dbReference type="Gene3D" id="3.40.50.2300">
    <property type="match status" value="1"/>
</dbReference>
<keyword evidence="2" id="KW-0597">Phosphoprotein</keyword>
<dbReference type="SMART" id="SM00448">
    <property type="entry name" value="REC"/>
    <property type="match status" value="1"/>
</dbReference>
<dbReference type="KEGG" id="theu:HPC62_04690"/>
<dbReference type="GO" id="GO:0000160">
    <property type="term" value="P:phosphorelay signal transduction system"/>
    <property type="evidence" value="ECO:0007669"/>
    <property type="project" value="InterPro"/>
</dbReference>
<dbReference type="EMBL" id="CP053661">
    <property type="protein sequence ID" value="QKD81575.1"/>
    <property type="molecule type" value="Genomic_DNA"/>
</dbReference>
<dbReference type="SMART" id="SM00331">
    <property type="entry name" value="PP2C_SIG"/>
    <property type="match status" value="1"/>
</dbReference>
<accession>A0A6M8BG43</accession>
<dbReference type="GO" id="GO:0016791">
    <property type="term" value="F:phosphatase activity"/>
    <property type="evidence" value="ECO:0007669"/>
    <property type="project" value="TreeGrafter"/>
</dbReference>
<dbReference type="AlphaFoldDB" id="A0A6M8BG43"/>
<dbReference type="CDD" id="cd17574">
    <property type="entry name" value="REC_OmpR"/>
    <property type="match status" value="1"/>
</dbReference>
<organism evidence="4 5">
    <name type="scientific">Thermoleptolyngbya sichuanensis A183</name>
    <dbReference type="NCBI Taxonomy" id="2737172"/>
    <lineage>
        <taxon>Bacteria</taxon>
        <taxon>Bacillati</taxon>
        <taxon>Cyanobacteriota</taxon>
        <taxon>Cyanophyceae</taxon>
        <taxon>Oculatellales</taxon>
        <taxon>Oculatellaceae</taxon>
        <taxon>Thermoleptolyngbya</taxon>
        <taxon>Thermoleptolyngbya sichuanensis</taxon>
    </lineage>
</organism>
<dbReference type="PANTHER" id="PTHR43156:SF2">
    <property type="entry name" value="STAGE II SPORULATION PROTEIN E"/>
    <property type="match status" value="1"/>
</dbReference>
<dbReference type="InterPro" id="IPR001932">
    <property type="entry name" value="PPM-type_phosphatase-like_dom"/>
</dbReference>
<dbReference type="RefSeq" id="WP_172353968.1">
    <property type="nucleotide sequence ID" value="NZ_CP053661.1"/>
</dbReference>
<proteinExistence type="predicted"/>
<dbReference type="InterPro" id="IPR011006">
    <property type="entry name" value="CheY-like_superfamily"/>
</dbReference>
<gene>
    <name evidence="4" type="ORF">HPC62_04690</name>
</gene>
<name>A0A6M8BG43_9CYAN</name>
<protein>
    <submittedName>
        <fullName evidence="4">SpoIIE family protein phosphatase</fullName>
    </submittedName>
</protein>
<dbReference type="PROSITE" id="PS50110">
    <property type="entry name" value="RESPONSE_REGULATORY"/>
    <property type="match status" value="1"/>
</dbReference>
<evidence type="ECO:0000256" key="1">
    <source>
        <dbReference type="ARBA" id="ARBA00022801"/>
    </source>
</evidence>
<dbReference type="InterPro" id="IPR036457">
    <property type="entry name" value="PPM-type-like_dom_sf"/>
</dbReference>
<evidence type="ECO:0000256" key="2">
    <source>
        <dbReference type="PROSITE-ProRule" id="PRU00169"/>
    </source>
</evidence>
<dbReference type="SUPFAM" id="SSF52172">
    <property type="entry name" value="CheY-like"/>
    <property type="match status" value="1"/>
</dbReference>
<dbReference type="Pfam" id="PF00072">
    <property type="entry name" value="Response_reg"/>
    <property type="match status" value="1"/>
</dbReference>
<keyword evidence="5" id="KW-1185">Reference proteome</keyword>